<reference evidence="2 3" key="1">
    <citation type="journal article" date="2007" name="Science">
        <title>The Fusarium graminearum genome reveals a link between localized polymorphism and pathogen specialization.</title>
        <authorList>
            <person name="Cuomo C.A."/>
            <person name="Gueldener U."/>
            <person name="Xu J.-R."/>
            <person name="Trail F."/>
            <person name="Turgeon B.G."/>
            <person name="Di Pietro A."/>
            <person name="Walton J.D."/>
            <person name="Ma L.-J."/>
            <person name="Baker S.E."/>
            <person name="Rep M."/>
            <person name="Adam G."/>
            <person name="Antoniw J."/>
            <person name="Baldwin T."/>
            <person name="Calvo S.E."/>
            <person name="Chang Y.-L."/>
            <person name="DeCaprio D."/>
            <person name="Gale L.R."/>
            <person name="Gnerre S."/>
            <person name="Goswami R.S."/>
            <person name="Hammond-Kosack K."/>
            <person name="Harris L.J."/>
            <person name="Hilburn K."/>
            <person name="Kennell J.C."/>
            <person name="Kroken S."/>
            <person name="Magnuson J.K."/>
            <person name="Mannhaupt G."/>
            <person name="Mauceli E.W."/>
            <person name="Mewes H.-W."/>
            <person name="Mitterbauer R."/>
            <person name="Muehlbauer G."/>
            <person name="Muensterkoetter M."/>
            <person name="Nelson D."/>
            <person name="O'Donnell K."/>
            <person name="Ouellet T."/>
            <person name="Qi W."/>
            <person name="Quesneville H."/>
            <person name="Roncero M.I.G."/>
            <person name="Seong K.-Y."/>
            <person name="Tetko I.V."/>
            <person name="Urban M."/>
            <person name="Waalwijk C."/>
            <person name="Ward T.J."/>
            <person name="Yao J."/>
            <person name="Birren B.W."/>
            <person name="Kistler H.C."/>
        </authorList>
    </citation>
    <scope>NUCLEOTIDE SEQUENCE [LARGE SCALE GENOMIC DNA]</scope>
    <source>
        <strain evidence="3">ATCC MYA-4620 / CBS 123657 / FGSC 9075 / NRRL 31084 / PH-1</strain>
        <strain evidence="2">PH-1 / ATCC MYA-4620 / FGSC 9075 / NRRL 31084</strain>
    </source>
</reference>
<gene>
    <name evidence="2" type="primary">FG04638.1</name>
    <name evidence="1" type="ORF">FGRAMPH1_01T15767</name>
</gene>
<reference evidence="2 3" key="2">
    <citation type="journal article" date="2010" name="Nature">
        <title>Comparative genomics reveals mobile pathogenicity chromosomes in Fusarium.</title>
        <authorList>
            <person name="Ma L.J."/>
            <person name="van der Does H.C."/>
            <person name="Borkovich K.A."/>
            <person name="Coleman J.J."/>
            <person name="Daboussi M.J."/>
            <person name="Di Pietro A."/>
            <person name="Dufresne M."/>
            <person name="Freitag M."/>
            <person name="Grabherr M."/>
            <person name="Henrissat B."/>
            <person name="Houterman P.M."/>
            <person name="Kang S."/>
            <person name="Shim W.B."/>
            <person name="Woloshuk C."/>
            <person name="Xie X."/>
            <person name="Xu J.R."/>
            <person name="Antoniw J."/>
            <person name="Baker S.E."/>
            <person name="Bluhm B.H."/>
            <person name="Breakspear A."/>
            <person name="Brown D.W."/>
            <person name="Butchko R.A."/>
            <person name="Chapman S."/>
            <person name="Coulson R."/>
            <person name="Coutinho P.M."/>
            <person name="Danchin E.G."/>
            <person name="Diener A."/>
            <person name="Gale L.R."/>
            <person name="Gardiner D.M."/>
            <person name="Goff S."/>
            <person name="Hammond-Kosack K.E."/>
            <person name="Hilburn K."/>
            <person name="Hua-Van A."/>
            <person name="Jonkers W."/>
            <person name="Kazan K."/>
            <person name="Kodira C.D."/>
            <person name="Koehrsen M."/>
            <person name="Kumar L."/>
            <person name="Lee Y.H."/>
            <person name="Li L."/>
            <person name="Manners J.M."/>
            <person name="Miranda-Saavedra D."/>
            <person name="Mukherjee M."/>
            <person name="Park G."/>
            <person name="Park J."/>
            <person name="Park S.Y."/>
            <person name="Proctor R.H."/>
            <person name="Regev A."/>
            <person name="Ruiz-Roldan M.C."/>
            <person name="Sain D."/>
            <person name="Sakthikumar S."/>
            <person name="Sykes S."/>
            <person name="Schwartz D.C."/>
            <person name="Turgeon B.G."/>
            <person name="Wapinski I."/>
            <person name="Yoder O."/>
            <person name="Young S."/>
            <person name="Zeng Q."/>
            <person name="Zhou S."/>
            <person name="Galagan J."/>
            <person name="Cuomo C.A."/>
            <person name="Kistler H.C."/>
            <person name="Rep M."/>
        </authorList>
    </citation>
    <scope>GENOME REANNOTATION</scope>
    <source>
        <strain evidence="3">ATCC MYA-4620 / CBS 123657 / FGSC 9075 / NRRL 31084 / PH-1</strain>
        <strain evidence="2">PH-1 / ATCC MYA-4620 / FGSC 9075 / NRRL 31084</strain>
    </source>
</reference>
<dbReference type="EnsemblFungi" id="CEF79683">
    <property type="protein sequence ID" value="CEF79683"/>
    <property type="gene ID" value="FGRRES_04638_M"/>
</dbReference>
<evidence type="ECO:0000313" key="2">
    <source>
        <dbReference type="EnsemblFungi" id="CEF79683"/>
    </source>
</evidence>
<evidence type="ECO:0000313" key="3">
    <source>
        <dbReference type="Proteomes" id="UP000070720"/>
    </source>
</evidence>
<proteinExistence type="predicted"/>
<accession>A0A0E0S858</accession>
<dbReference type="eggNOG" id="KOG1121">
    <property type="taxonomic scope" value="Eukaryota"/>
</dbReference>
<organism evidence="1 3">
    <name type="scientific">Gibberella zeae (strain ATCC MYA-4620 / CBS 123657 / FGSC 9075 / NRRL 31084 / PH-1)</name>
    <name type="common">Wheat head blight fungus</name>
    <name type="synonym">Fusarium graminearum</name>
    <dbReference type="NCBI Taxonomy" id="229533"/>
    <lineage>
        <taxon>Eukaryota</taxon>
        <taxon>Fungi</taxon>
        <taxon>Dikarya</taxon>
        <taxon>Ascomycota</taxon>
        <taxon>Pezizomycotina</taxon>
        <taxon>Sordariomycetes</taxon>
        <taxon>Hypocreomycetidae</taxon>
        <taxon>Hypocreales</taxon>
        <taxon>Nectriaceae</taxon>
        <taxon>Fusarium</taxon>
    </lineage>
</organism>
<reference evidence="1 3" key="3">
    <citation type="journal article" date="2015" name="BMC Genomics">
        <title>The completed genome sequence of the pathogenic ascomycete fungus Fusarium graminearum.</title>
        <authorList>
            <person name="King R."/>
            <person name="Urban M."/>
            <person name="Hammond-Kosack M.C."/>
            <person name="Hassani-Pak K."/>
            <person name="Hammond-Kosack K.E."/>
        </authorList>
    </citation>
    <scope>NUCLEOTIDE SEQUENCE [LARGE SCALE GENOMIC DNA]</scope>
    <source>
        <strain evidence="3">ATCC MYA-4620 / CBS 123657 / FGSC 9075 / NRRL 31084 / PH-1</strain>
        <strain evidence="1">PH-1</strain>
    </source>
</reference>
<dbReference type="VEuPathDB" id="FungiDB:FGRAMPH1_01G15767"/>
<protein>
    <submittedName>
        <fullName evidence="1">Chromosome 2, complete genome</fullName>
    </submittedName>
</protein>
<dbReference type="Proteomes" id="UP000070720">
    <property type="component" value="Chromosome 2"/>
</dbReference>
<accession>A0A098DL53</accession>
<sequence length="209" mass="24330">MGALMPKVLLIYKALLSNSKSHRALYTEQRRSITFLNNIYILRKAYSFVRGLRHEFPAYVVLYRSNEFDSICQVVPFFTQLEYGSFLFENKADIFKRLLLGWIMDANIPLYGVEHKLFRQLPAFIEDQFVNEVLPMSGNTRPQFRLLSLEKLSGSHGGEDQAILMAKVIQKYGLEKKIELFATDNAHQCDTCIRALLKMFYPRLRQASY</sequence>
<reference evidence="2" key="4">
    <citation type="submission" date="2017-01" db="UniProtKB">
        <authorList>
            <consortium name="EnsemblFungi"/>
        </authorList>
    </citation>
    <scope>IDENTIFICATION</scope>
    <source>
        <strain evidence="2">PH-1 / ATCC MYA-4620 / FGSC 9075 / NRRL 31084</strain>
    </source>
</reference>
<dbReference type="EMBL" id="HG970333">
    <property type="protein sequence ID" value="CEF79683.1"/>
    <property type="molecule type" value="Genomic_DNA"/>
</dbReference>
<evidence type="ECO:0000313" key="1">
    <source>
        <dbReference type="EMBL" id="CEF79683.1"/>
    </source>
</evidence>
<keyword evidence="3" id="KW-1185">Reference proteome</keyword>
<name>A0A098DL53_GIBZE</name>
<dbReference type="AlphaFoldDB" id="A0A098DL53"/>
<dbReference type="InParanoid" id="A0A098DL53"/>